<name>A0ABQ3XBH7_9ACTN</name>
<accession>A0ABQ3XBH7</accession>
<organism evidence="1 2">
    <name type="scientific">Actinoplanes couchii</name>
    <dbReference type="NCBI Taxonomy" id="403638"/>
    <lineage>
        <taxon>Bacteria</taxon>
        <taxon>Bacillati</taxon>
        <taxon>Actinomycetota</taxon>
        <taxon>Actinomycetes</taxon>
        <taxon>Micromonosporales</taxon>
        <taxon>Micromonosporaceae</taxon>
        <taxon>Actinoplanes</taxon>
    </lineage>
</organism>
<dbReference type="EMBL" id="BOMG01000052">
    <property type="protein sequence ID" value="GID55755.1"/>
    <property type="molecule type" value="Genomic_DNA"/>
</dbReference>
<dbReference type="Proteomes" id="UP000612282">
    <property type="component" value="Unassembled WGS sequence"/>
</dbReference>
<reference evidence="1 2" key="1">
    <citation type="submission" date="2021-01" db="EMBL/GenBank/DDBJ databases">
        <title>Whole genome shotgun sequence of Actinoplanes couchii NBRC 106145.</title>
        <authorList>
            <person name="Komaki H."/>
            <person name="Tamura T."/>
        </authorList>
    </citation>
    <scope>NUCLEOTIDE SEQUENCE [LARGE SCALE GENOMIC DNA]</scope>
    <source>
        <strain evidence="1 2">NBRC 106145</strain>
    </source>
</reference>
<keyword evidence="2" id="KW-1185">Reference proteome</keyword>
<evidence type="ECO:0000313" key="1">
    <source>
        <dbReference type="EMBL" id="GID55755.1"/>
    </source>
</evidence>
<gene>
    <name evidence="1" type="ORF">Aco03nite_041590</name>
</gene>
<protein>
    <submittedName>
        <fullName evidence="1">Uncharacterized protein</fullName>
    </submittedName>
</protein>
<proteinExistence type="predicted"/>
<comment type="caution">
    <text evidence="1">The sequence shown here is derived from an EMBL/GenBank/DDBJ whole genome shotgun (WGS) entry which is preliminary data.</text>
</comment>
<evidence type="ECO:0000313" key="2">
    <source>
        <dbReference type="Proteomes" id="UP000612282"/>
    </source>
</evidence>
<sequence length="63" mass="6198">MDDLTSGSVFPAGKFFAGGSDGSASPEDEGLGGPRRVVAVAVQSVAAGPVCRATREMATGEIG</sequence>